<dbReference type="RefSeq" id="WP_171225911.1">
    <property type="nucleotide sequence ID" value="NZ_CP053085.1"/>
</dbReference>
<dbReference type="InterPro" id="IPR019301">
    <property type="entry name" value="Flagellar_prot_FlgJ_N"/>
</dbReference>
<feature type="region of interest" description="Disordered" evidence="1">
    <location>
        <begin position="97"/>
        <end position="118"/>
    </location>
</feature>
<proteinExistence type="predicted"/>
<evidence type="ECO:0000313" key="3">
    <source>
        <dbReference type="EMBL" id="QJR36479.1"/>
    </source>
</evidence>
<keyword evidence="4" id="KW-1185">Reference proteome</keyword>
<dbReference type="AlphaFoldDB" id="A0A6M4IRW1"/>
<feature type="domain" description="Flagellar protein FlgJ N-terminal" evidence="2">
    <location>
        <begin position="47"/>
        <end position="96"/>
    </location>
</feature>
<reference evidence="3 4" key="1">
    <citation type="submission" date="2020-05" db="EMBL/GenBank/DDBJ databases">
        <title>Complete genome sequence of Gemmatimonas greenlandica TET16.</title>
        <authorList>
            <person name="Zeng Y."/>
        </authorList>
    </citation>
    <scope>NUCLEOTIDE SEQUENCE [LARGE SCALE GENOMIC DNA]</scope>
    <source>
        <strain evidence="3 4">TET16</strain>
    </source>
</reference>
<dbReference type="Proteomes" id="UP000500938">
    <property type="component" value="Chromosome"/>
</dbReference>
<dbReference type="KEGG" id="ggr:HKW67_13680"/>
<name>A0A6M4IRW1_9BACT</name>
<gene>
    <name evidence="3" type="ORF">HKW67_13680</name>
</gene>
<sequence>MIDRINAGSMKSASVPPTPLSAKDQRDATLMKTASQLEGMFVQQLYKAMRETVPQQEGIVSGGAGEDIFTGLLDQHLAAETPKQWEHGIAQALYRQLRHGTPADAPQDSVTTPDSNTR</sequence>
<dbReference type="EMBL" id="CP053085">
    <property type="protein sequence ID" value="QJR36479.1"/>
    <property type="molecule type" value="Genomic_DNA"/>
</dbReference>
<feature type="region of interest" description="Disordered" evidence="1">
    <location>
        <begin position="1"/>
        <end position="24"/>
    </location>
</feature>
<organism evidence="3 4">
    <name type="scientific">Gemmatimonas groenlandica</name>
    <dbReference type="NCBI Taxonomy" id="2732249"/>
    <lineage>
        <taxon>Bacteria</taxon>
        <taxon>Pseudomonadati</taxon>
        <taxon>Gemmatimonadota</taxon>
        <taxon>Gemmatimonadia</taxon>
        <taxon>Gemmatimonadales</taxon>
        <taxon>Gemmatimonadaceae</taxon>
        <taxon>Gemmatimonas</taxon>
    </lineage>
</organism>
<dbReference type="Pfam" id="PF10135">
    <property type="entry name" value="Rod-binding"/>
    <property type="match status" value="1"/>
</dbReference>
<evidence type="ECO:0000256" key="1">
    <source>
        <dbReference type="SAM" id="MobiDB-lite"/>
    </source>
</evidence>
<accession>A0A6M4IRW1</accession>
<evidence type="ECO:0000313" key="4">
    <source>
        <dbReference type="Proteomes" id="UP000500938"/>
    </source>
</evidence>
<evidence type="ECO:0000259" key="2">
    <source>
        <dbReference type="Pfam" id="PF10135"/>
    </source>
</evidence>
<feature type="compositionally biased region" description="Polar residues" evidence="1">
    <location>
        <begin position="108"/>
        <end position="118"/>
    </location>
</feature>
<protein>
    <recommendedName>
        <fullName evidence="2">Flagellar protein FlgJ N-terminal domain-containing protein</fullName>
    </recommendedName>
</protein>